<evidence type="ECO:0000256" key="12">
    <source>
        <dbReference type="PIRSR" id="PIRSR001174-1"/>
    </source>
</evidence>
<keyword evidence="8 10" id="KW-0346">Stress response</keyword>
<keyword evidence="19" id="KW-1185">Reference proteome</keyword>
<dbReference type="InterPro" id="IPR046336">
    <property type="entry name" value="Lon_prtase_N_sf"/>
</dbReference>
<dbReference type="Gene3D" id="3.40.50.300">
    <property type="entry name" value="P-loop containing nucleotide triphosphate hydrolases"/>
    <property type="match status" value="1"/>
</dbReference>
<comment type="induction">
    <text evidence="10">By heat shock.</text>
</comment>
<comment type="subunit">
    <text evidence="10 11">Homohexamer. Organized in a ring with a central cavity.</text>
</comment>
<comment type="function">
    <text evidence="10">ATP-dependent serine protease that mediates the selective degradation of mutant and abnormal proteins as well as certain short-lived regulatory proteins. Required for cellular homeostasis and for survival from DNA damage and developmental changes induced by stress. Degrades polypeptides processively to yield small peptide fragments that are 5 to 10 amino acids long. Binds to DNA in a double-stranded, site-specific manner.</text>
</comment>
<dbReference type="SUPFAM" id="SSF52540">
    <property type="entry name" value="P-loop containing nucleoside triphosphate hydrolases"/>
    <property type="match status" value="1"/>
</dbReference>
<dbReference type="Proteomes" id="UP000027665">
    <property type="component" value="Unassembled WGS sequence"/>
</dbReference>
<evidence type="ECO:0000313" key="18">
    <source>
        <dbReference type="EMBL" id="KEJ91518.1"/>
    </source>
</evidence>
<dbReference type="GO" id="GO:0004176">
    <property type="term" value="F:ATP-dependent peptidase activity"/>
    <property type="evidence" value="ECO:0007669"/>
    <property type="project" value="UniProtKB-UniRule"/>
</dbReference>
<dbReference type="InterPro" id="IPR027543">
    <property type="entry name" value="Lon_bac"/>
</dbReference>
<keyword evidence="2 10" id="KW-0963">Cytoplasm</keyword>
<dbReference type="Gene3D" id="3.30.230.10">
    <property type="match status" value="1"/>
</dbReference>
<dbReference type="PANTHER" id="PTHR10046">
    <property type="entry name" value="ATP DEPENDENT LON PROTEASE FAMILY MEMBER"/>
    <property type="match status" value="1"/>
</dbReference>
<evidence type="ECO:0000256" key="9">
    <source>
        <dbReference type="ARBA" id="ARBA00050665"/>
    </source>
</evidence>
<evidence type="ECO:0000256" key="7">
    <source>
        <dbReference type="ARBA" id="ARBA00022840"/>
    </source>
</evidence>
<comment type="similarity">
    <text evidence="10 11 14 15">Belongs to the peptidase S16 family.</text>
</comment>
<accession>A0A073IMI4</accession>
<sequence>MPVQSERNIVCPVIPVRGLVIFPGVVSPLFVSRPRSIRAAEEAGERDRIIFVAAEKRPYAETLTPGNLYSVGTVCKMLQNVRLPDGSLKVVAEGGYRAKSVRFADHDSYMQASVAPLDDSRGLIANPPSAPVRARMRALLREFEQNVRLDPKLPDEIYRSVSDIDDASTLGDVIASHSRLEIEDKQKLLETADAEERLDLLLRMLVAENKLLALEREIEEKVRSEMEKEQHNYYLREKLKVINEELGEESPANEAEEMRAAAAGAGMPEAILERVNKEINRFGKLAPFSPEAAVARSYIETLNELPWNKSTDDCLDLGNARRVLEEDHYGLEDVKKRILEYLAVKSRAGGKMRAQVICFAGPPGVGKTSLGRSIARAMGRKFINISLGGMRDEAEIRGHRRTYVGALPGRLIQKIRQCGVNNPLILMDEIDKLGSDFRGDPSSALLEALDPEQNWHFVDNFLEVPFDLSKVMFITTANATATIPRPLLDRMEVISLSGYVMEEKLNIAKRHLLPRITAEHGLEKNDMKLSDAALKEIISSYTIEAGVRSLDRELSKIARRVAVELSEGKGKVSLSKGRLKDVLGAPKLHSTKIPKDKTLGTAIGLAWTEAGGDVILIESAVMDGNGKVTYTGNLGEIMQESATTALAYLRSHASDYSLSDFKWNKKDIHIHVPAGAVPKDGPSAGITLALSLASTLTGRMIVASFAMTGEMTLHGNVLPIGGVREKILAAKRYGIKDIILPISNKADTSELSEWVLSGMHLHFVSDISEVFAFALGE</sequence>
<dbReference type="RefSeq" id="WP_051682866.1">
    <property type="nucleotide sequence ID" value="NZ_JMKI01000047.1"/>
</dbReference>
<evidence type="ECO:0000313" key="19">
    <source>
        <dbReference type="Proteomes" id="UP000027665"/>
    </source>
</evidence>
<evidence type="ECO:0000256" key="6">
    <source>
        <dbReference type="ARBA" id="ARBA00022825"/>
    </source>
</evidence>
<dbReference type="Pfam" id="PF00004">
    <property type="entry name" value="AAA"/>
    <property type="match status" value="1"/>
</dbReference>
<dbReference type="InterPro" id="IPR054594">
    <property type="entry name" value="Lon_lid"/>
</dbReference>
<dbReference type="Gene3D" id="1.20.5.5270">
    <property type="match status" value="1"/>
</dbReference>
<dbReference type="CDD" id="cd19500">
    <property type="entry name" value="RecA-like_Lon"/>
    <property type="match status" value="1"/>
</dbReference>
<reference evidence="18 19" key="1">
    <citation type="submission" date="2014-04" db="EMBL/GenBank/DDBJ databases">
        <title>Draft Genome Sequence of Synergistes jonesii.</title>
        <authorList>
            <person name="Coil D.A."/>
            <person name="Eisen J.A."/>
            <person name="Holland-Moritz H.E."/>
        </authorList>
    </citation>
    <scope>NUCLEOTIDE SEQUENCE [LARGE SCALE GENOMIC DNA]</scope>
    <source>
        <strain evidence="18 19">78-1</strain>
    </source>
</reference>
<dbReference type="NCBIfam" id="TIGR00763">
    <property type="entry name" value="lon"/>
    <property type="match status" value="1"/>
</dbReference>
<dbReference type="Gene3D" id="2.30.130.40">
    <property type="entry name" value="LON domain-like"/>
    <property type="match status" value="1"/>
</dbReference>
<comment type="catalytic activity">
    <reaction evidence="9 10 11 14">
        <text>Hydrolysis of proteins in presence of ATP.</text>
        <dbReference type="EC" id="3.4.21.53"/>
    </reaction>
</comment>
<evidence type="ECO:0000256" key="5">
    <source>
        <dbReference type="ARBA" id="ARBA00022801"/>
    </source>
</evidence>
<comment type="caution">
    <text evidence="18">The sequence shown here is derived from an EMBL/GenBank/DDBJ whole genome shotgun (WGS) entry which is preliminary data.</text>
</comment>
<dbReference type="HAMAP" id="MF_01973">
    <property type="entry name" value="lon_bact"/>
    <property type="match status" value="1"/>
</dbReference>
<proteinExistence type="evidence at transcript level"/>
<name>A0A073IMI4_9BACT</name>
<dbReference type="InterPro" id="IPR008269">
    <property type="entry name" value="Lon_proteolytic"/>
</dbReference>
<feature type="binding site" evidence="10 13">
    <location>
        <begin position="361"/>
        <end position="368"/>
    </location>
    <ligand>
        <name>ATP</name>
        <dbReference type="ChEBI" id="CHEBI:30616"/>
    </ligand>
</feature>
<dbReference type="Pfam" id="PF02190">
    <property type="entry name" value="LON_substr_bdg"/>
    <property type="match status" value="1"/>
</dbReference>
<keyword evidence="5 10" id="KW-0378">Hydrolase</keyword>
<dbReference type="EC" id="3.4.21.53" evidence="10 11"/>
<evidence type="ECO:0000256" key="10">
    <source>
        <dbReference type="HAMAP-Rule" id="MF_01973"/>
    </source>
</evidence>
<dbReference type="FunFam" id="3.40.50.300:FF:000021">
    <property type="entry name" value="Lon protease homolog"/>
    <property type="match status" value="1"/>
</dbReference>
<dbReference type="InterPro" id="IPR014721">
    <property type="entry name" value="Ribsml_uS5_D2-typ_fold_subgr"/>
</dbReference>
<dbReference type="eggNOG" id="COG0466">
    <property type="taxonomic scope" value="Bacteria"/>
</dbReference>
<dbReference type="Gene3D" id="1.10.8.60">
    <property type="match status" value="1"/>
</dbReference>
<comment type="subcellular location">
    <subcellularLocation>
        <location evidence="1 10 11">Cytoplasm</location>
    </subcellularLocation>
</comment>
<evidence type="ECO:0000256" key="15">
    <source>
        <dbReference type="RuleBase" id="RU000591"/>
    </source>
</evidence>
<dbReference type="SMART" id="SM00464">
    <property type="entry name" value="LON"/>
    <property type="match status" value="1"/>
</dbReference>
<feature type="domain" description="Lon proteolytic" evidence="16">
    <location>
        <begin position="596"/>
        <end position="777"/>
    </location>
</feature>
<dbReference type="InterPro" id="IPR003959">
    <property type="entry name" value="ATPase_AAA_core"/>
</dbReference>
<dbReference type="PIRSF" id="PIRSF001174">
    <property type="entry name" value="Lon_proteas"/>
    <property type="match status" value="1"/>
</dbReference>
<evidence type="ECO:0000256" key="14">
    <source>
        <dbReference type="PROSITE-ProRule" id="PRU01122"/>
    </source>
</evidence>
<evidence type="ECO:0000256" key="8">
    <source>
        <dbReference type="ARBA" id="ARBA00023016"/>
    </source>
</evidence>
<evidence type="ECO:0000256" key="13">
    <source>
        <dbReference type="PIRSR" id="PIRSR001174-2"/>
    </source>
</evidence>
<keyword evidence="3 10" id="KW-0645">Protease</keyword>
<dbReference type="InterPro" id="IPR003111">
    <property type="entry name" value="Lon_prtase_N"/>
</dbReference>
<keyword evidence="6 10" id="KW-0720">Serine protease</keyword>
<dbReference type="InterPro" id="IPR020568">
    <property type="entry name" value="Ribosomal_Su5_D2-typ_SF"/>
</dbReference>
<dbReference type="SUPFAM" id="SSF88697">
    <property type="entry name" value="PUA domain-like"/>
    <property type="match status" value="1"/>
</dbReference>
<evidence type="ECO:0000256" key="11">
    <source>
        <dbReference type="PIRNR" id="PIRNR001174"/>
    </source>
</evidence>
<evidence type="ECO:0000256" key="3">
    <source>
        <dbReference type="ARBA" id="ARBA00022670"/>
    </source>
</evidence>
<gene>
    <name evidence="10" type="primary">lon</name>
    <name evidence="18" type="ORF">EH55_09950</name>
</gene>
<dbReference type="Pfam" id="PF22667">
    <property type="entry name" value="Lon_lid"/>
    <property type="match status" value="1"/>
</dbReference>
<dbReference type="Gene3D" id="1.20.58.1480">
    <property type="match status" value="1"/>
</dbReference>
<keyword evidence="4 10" id="KW-0547">Nucleotide-binding</keyword>
<dbReference type="SUPFAM" id="SSF54211">
    <property type="entry name" value="Ribosomal protein S5 domain 2-like"/>
    <property type="match status" value="1"/>
</dbReference>
<dbReference type="PRINTS" id="PR00830">
    <property type="entry name" value="ENDOLAPTASE"/>
</dbReference>
<dbReference type="InterPro" id="IPR027065">
    <property type="entry name" value="Lon_Prtase"/>
</dbReference>
<feature type="active site" evidence="10 12">
    <location>
        <position position="726"/>
    </location>
</feature>
<dbReference type="InterPro" id="IPR008268">
    <property type="entry name" value="Peptidase_S16_AS"/>
</dbReference>
<protein>
    <recommendedName>
        <fullName evidence="10 11">Lon protease</fullName>
        <ecNumber evidence="10 11">3.4.21.53</ecNumber>
    </recommendedName>
    <alternativeName>
        <fullName evidence="10">ATP-dependent protease La</fullName>
    </alternativeName>
</protein>
<evidence type="ECO:0000259" key="17">
    <source>
        <dbReference type="PROSITE" id="PS51787"/>
    </source>
</evidence>
<dbReference type="GO" id="GO:0034605">
    <property type="term" value="P:cellular response to heat"/>
    <property type="evidence" value="ECO:0007669"/>
    <property type="project" value="UniProtKB-UniRule"/>
</dbReference>
<dbReference type="GO" id="GO:0005524">
    <property type="term" value="F:ATP binding"/>
    <property type="evidence" value="ECO:0007669"/>
    <property type="project" value="UniProtKB-UniRule"/>
</dbReference>
<dbReference type="InterPro" id="IPR027417">
    <property type="entry name" value="P-loop_NTPase"/>
</dbReference>
<dbReference type="PROSITE" id="PS51787">
    <property type="entry name" value="LON_N"/>
    <property type="match status" value="1"/>
</dbReference>
<dbReference type="STRING" id="2754.EH55_09950"/>
<dbReference type="GO" id="GO:0006515">
    <property type="term" value="P:protein quality control for misfolded or incompletely synthesized proteins"/>
    <property type="evidence" value="ECO:0007669"/>
    <property type="project" value="UniProtKB-UniRule"/>
</dbReference>
<feature type="active site" evidence="10 12">
    <location>
        <position position="683"/>
    </location>
</feature>
<keyword evidence="18" id="KW-0238">DNA-binding</keyword>
<dbReference type="Pfam" id="PF05362">
    <property type="entry name" value="Lon_C"/>
    <property type="match status" value="1"/>
</dbReference>
<dbReference type="InterPro" id="IPR004815">
    <property type="entry name" value="Lon_bac/euk-typ"/>
</dbReference>
<dbReference type="SMART" id="SM00382">
    <property type="entry name" value="AAA"/>
    <property type="match status" value="1"/>
</dbReference>
<dbReference type="InterPro" id="IPR003593">
    <property type="entry name" value="AAA+_ATPase"/>
</dbReference>
<dbReference type="EMBL" id="JMKI01000047">
    <property type="protein sequence ID" value="KEJ91518.1"/>
    <property type="molecule type" value="Genomic_DNA"/>
</dbReference>
<dbReference type="PROSITE" id="PS01046">
    <property type="entry name" value="LON_SER"/>
    <property type="match status" value="1"/>
</dbReference>
<evidence type="ECO:0000259" key="16">
    <source>
        <dbReference type="PROSITE" id="PS51786"/>
    </source>
</evidence>
<keyword evidence="7 10" id="KW-0067">ATP-binding</keyword>
<dbReference type="GO" id="GO:0004252">
    <property type="term" value="F:serine-type endopeptidase activity"/>
    <property type="evidence" value="ECO:0007669"/>
    <property type="project" value="UniProtKB-UniRule"/>
</dbReference>
<dbReference type="PROSITE" id="PS51786">
    <property type="entry name" value="LON_PROTEOLYTIC"/>
    <property type="match status" value="1"/>
</dbReference>
<dbReference type="OrthoDB" id="9803599at2"/>
<evidence type="ECO:0000256" key="1">
    <source>
        <dbReference type="ARBA" id="ARBA00004496"/>
    </source>
</evidence>
<dbReference type="GeneID" id="90984425"/>
<evidence type="ECO:0000256" key="4">
    <source>
        <dbReference type="ARBA" id="ARBA00022741"/>
    </source>
</evidence>
<evidence type="ECO:0000256" key="2">
    <source>
        <dbReference type="ARBA" id="ARBA00022490"/>
    </source>
</evidence>
<dbReference type="AlphaFoldDB" id="A0A073IMI4"/>
<organism evidence="18 19">
    <name type="scientific">Synergistes jonesii</name>
    <dbReference type="NCBI Taxonomy" id="2754"/>
    <lineage>
        <taxon>Bacteria</taxon>
        <taxon>Thermotogati</taxon>
        <taxon>Synergistota</taxon>
        <taxon>Synergistia</taxon>
        <taxon>Synergistales</taxon>
        <taxon>Synergistaceae</taxon>
        <taxon>Synergistes</taxon>
    </lineage>
</organism>
<dbReference type="InterPro" id="IPR015947">
    <property type="entry name" value="PUA-like_sf"/>
</dbReference>
<dbReference type="GO" id="GO:0005737">
    <property type="term" value="C:cytoplasm"/>
    <property type="evidence" value="ECO:0007669"/>
    <property type="project" value="UniProtKB-SubCell"/>
</dbReference>
<dbReference type="GO" id="GO:0016887">
    <property type="term" value="F:ATP hydrolysis activity"/>
    <property type="evidence" value="ECO:0007669"/>
    <property type="project" value="UniProtKB-UniRule"/>
</dbReference>
<feature type="domain" description="Lon N-terminal" evidence="17">
    <location>
        <begin position="11"/>
        <end position="209"/>
    </location>
</feature>
<dbReference type="GO" id="GO:0043565">
    <property type="term" value="F:sequence-specific DNA binding"/>
    <property type="evidence" value="ECO:0007669"/>
    <property type="project" value="UniProtKB-UniRule"/>
</dbReference>